<dbReference type="PANTHER" id="PTHR43047:SF9">
    <property type="entry name" value="HISTIDINE KINASE"/>
    <property type="match status" value="1"/>
</dbReference>
<evidence type="ECO:0000259" key="8">
    <source>
        <dbReference type="PROSITE" id="PS50109"/>
    </source>
</evidence>
<evidence type="ECO:0000313" key="11">
    <source>
        <dbReference type="Proteomes" id="UP001201463"/>
    </source>
</evidence>
<dbReference type="CDD" id="cd00156">
    <property type="entry name" value="REC"/>
    <property type="match status" value="1"/>
</dbReference>
<dbReference type="CDD" id="cd00075">
    <property type="entry name" value="HATPase"/>
    <property type="match status" value="1"/>
</dbReference>
<comment type="catalytic activity">
    <reaction evidence="1">
        <text>ATP + protein L-histidine = ADP + protein N-phospho-L-histidine.</text>
        <dbReference type="EC" id="2.7.13.3"/>
    </reaction>
</comment>
<dbReference type="SMART" id="SM00387">
    <property type="entry name" value="HATPase_c"/>
    <property type="match status" value="1"/>
</dbReference>
<dbReference type="SMART" id="SM00448">
    <property type="entry name" value="REC"/>
    <property type="match status" value="1"/>
</dbReference>
<dbReference type="SUPFAM" id="SSF52172">
    <property type="entry name" value="CheY-like"/>
    <property type="match status" value="1"/>
</dbReference>
<accession>A0ABS8XDW2</accession>
<evidence type="ECO:0000256" key="5">
    <source>
        <dbReference type="ARBA" id="ARBA00022777"/>
    </source>
</evidence>
<dbReference type="InterPro" id="IPR036890">
    <property type="entry name" value="HATPase_C_sf"/>
</dbReference>
<evidence type="ECO:0000256" key="7">
    <source>
        <dbReference type="SAM" id="Phobius"/>
    </source>
</evidence>
<feature type="transmembrane region" description="Helical" evidence="7">
    <location>
        <begin position="111"/>
        <end position="130"/>
    </location>
</feature>
<gene>
    <name evidence="10" type="ORF">LXT12_05780</name>
</gene>
<feature type="transmembrane region" description="Helical" evidence="7">
    <location>
        <begin position="160"/>
        <end position="178"/>
    </location>
</feature>
<dbReference type="Gene3D" id="1.10.287.130">
    <property type="match status" value="1"/>
</dbReference>
<dbReference type="InterPro" id="IPR011006">
    <property type="entry name" value="CheY-like_superfamily"/>
</dbReference>
<dbReference type="SUPFAM" id="SSF47384">
    <property type="entry name" value="Homodimeric domain of signal transducing histidine kinase"/>
    <property type="match status" value="1"/>
</dbReference>
<dbReference type="InterPro" id="IPR004358">
    <property type="entry name" value="Sig_transdc_His_kin-like_C"/>
</dbReference>
<keyword evidence="7" id="KW-0472">Membrane</keyword>
<keyword evidence="3 6" id="KW-0597">Phosphoprotein</keyword>
<dbReference type="RefSeq" id="WP_233390353.1">
    <property type="nucleotide sequence ID" value="NZ_JAJTWT010000002.1"/>
</dbReference>
<dbReference type="InterPro" id="IPR003594">
    <property type="entry name" value="HATPase_dom"/>
</dbReference>
<evidence type="ECO:0000256" key="2">
    <source>
        <dbReference type="ARBA" id="ARBA00012438"/>
    </source>
</evidence>
<evidence type="ECO:0000256" key="3">
    <source>
        <dbReference type="ARBA" id="ARBA00022553"/>
    </source>
</evidence>
<dbReference type="Pfam" id="PF02518">
    <property type="entry name" value="HATPase_c"/>
    <property type="match status" value="1"/>
</dbReference>
<comment type="caution">
    <text evidence="10">The sequence shown here is derived from an EMBL/GenBank/DDBJ whole genome shotgun (WGS) entry which is preliminary data.</text>
</comment>
<dbReference type="Gene3D" id="3.30.565.10">
    <property type="entry name" value="Histidine kinase-like ATPase, C-terminal domain"/>
    <property type="match status" value="1"/>
</dbReference>
<dbReference type="InterPro" id="IPR005467">
    <property type="entry name" value="His_kinase_dom"/>
</dbReference>
<dbReference type="Pfam" id="PF00072">
    <property type="entry name" value="Response_reg"/>
    <property type="match status" value="1"/>
</dbReference>
<feature type="domain" description="Response regulatory" evidence="9">
    <location>
        <begin position="460"/>
        <end position="576"/>
    </location>
</feature>
<dbReference type="Gene3D" id="3.40.50.2300">
    <property type="match status" value="1"/>
</dbReference>
<dbReference type="PROSITE" id="PS50110">
    <property type="entry name" value="RESPONSE_REGULATORY"/>
    <property type="match status" value="1"/>
</dbReference>
<evidence type="ECO:0000259" key="9">
    <source>
        <dbReference type="PROSITE" id="PS50110"/>
    </source>
</evidence>
<keyword evidence="5 10" id="KW-0418">Kinase</keyword>
<protein>
    <recommendedName>
        <fullName evidence="2">histidine kinase</fullName>
        <ecNumber evidence="2">2.7.13.3</ecNumber>
    </recommendedName>
</protein>
<feature type="domain" description="Histidine kinase" evidence="8">
    <location>
        <begin position="223"/>
        <end position="438"/>
    </location>
</feature>
<feature type="transmembrane region" description="Helical" evidence="7">
    <location>
        <begin position="54"/>
        <end position="75"/>
    </location>
</feature>
<dbReference type="EMBL" id="JAJTWT010000002">
    <property type="protein sequence ID" value="MCE4536758.1"/>
    <property type="molecule type" value="Genomic_DNA"/>
</dbReference>
<dbReference type="PRINTS" id="PR00344">
    <property type="entry name" value="BCTRLSENSOR"/>
</dbReference>
<dbReference type="SUPFAM" id="SSF55874">
    <property type="entry name" value="ATPase domain of HSP90 chaperone/DNA topoisomerase II/histidine kinase"/>
    <property type="match status" value="1"/>
</dbReference>
<dbReference type="SMART" id="SM00388">
    <property type="entry name" value="HisKA"/>
    <property type="match status" value="1"/>
</dbReference>
<dbReference type="CDD" id="cd00082">
    <property type="entry name" value="HisKA"/>
    <property type="match status" value="1"/>
</dbReference>
<organism evidence="10 11">
    <name type="scientific">Pelomonas caseinilytica</name>
    <dbReference type="NCBI Taxonomy" id="2906763"/>
    <lineage>
        <taxon>Bacteria</taxon>
        <taxon>Pseudomonadati</taxon>
        <taxon>Pseudomonadota</taxon>
        <taxon>Betaproteobacteria</taxon>
        <taxon>Burkholderiales</taxon>
        <taxon>Sphaerotilaceae</taxon>
        <taxon>Roseateles</taxon>
    </lineage>
</organism>
<keyword evidence="7" id="KW-0812">Transmembrane</keyword>
<keyword evidence="4" id="KW-0808">Transferase</keyword>
<dbReference type="PANTHER" id="PTHR43047">
    <property type="entry name" value="TWO-COMPONENT HISTIDINE PROTEIN KINASE"/>
    <property type="match status" value="1"/>
</dbReference>
<dbReference type="Proteomes" id="UP001201463">
    <property type="component" value="Unassembled WGS sequence"/>
</dbReference>
<dbReference type="InterPro" id="IPR003661">
    <property type="entry name" value="HisK_dim/P_dom"/>
</dbReference>
<dbReference type="InterPro" id="IPR036097">
    <property type="entry name" value="HisK_dim/P_sf"/>
</dbReference>
<sequence>MPPSRPAPLPLPQAIAGEERRLLKEGTLADALGSIGAVAVVAFAEYAHASHAAITAWAGGMLMLLALQLAFPRLLSRASDHRFLRGYAVLGVVLGLAWAACVVLVRPDDFTYEAFVVLALCVIFTAGSVFSAHHLPMLYGFQLSGLGSLAAIYALRGGTIAWSIAAGFAILMWTLIGYGRAFHRGFVRAIELGFENTRLVGELTAKTHALEQANVAKTRFLASASHDLRQPLHAISLLTGLLGERASGPGVPDLVQRIGQSTEAMESLLNGILDISRLDAGVEHPQLIPLSAGELVERIDRQFSPQAAARGLRLRVRAAAADSWLRSDRVLLGRMLDNLVANALRYTAQGGVLVAVRPRGDGLALEVWDSGIGIPADQLDAVFEEFVQLHNPQRDRSLGLGLGLSIVRRTAELLGHRIEVRSRPGRGSMFRLVVPRSTPASPEEAQPAAAPPAEPVAGLRVLVIDDEAPIRFALQGLLEAWGCECLAARDGAEAEARLAAAAEAPDAIVCDYRFEQGTGVELVGRLRERLASDVPALIVTGDVTASQLIDIAASDLPVMHKPVSPAALRAWLGRVALAQLA</sequence>
<dbReference type="GO" id="GO:0016301">
    <property type="term" value="F:kinase activity"/>
    <property type="evidence" value="ECO:0007669"/>
    <property type="project" value="UniProtKB-KW"/>
</dbReference>
<evidence type="ECO:0000256" key="6">
    <source>
        <dbReference type="PROSITE-ProRule" id="PRU00169"/>
    </source>
</evidence>
<dbReference type="EC" id="2.7.13.3" evidence="2"/>
<proteinExistence type="predicted"/>
<keyword evidence="11" id="KW-1185">Reference proteome</keyword>
<dbReference type="InterPro" id="IPR001789">
    <property type="entry name" value="Sig_transdc_resp-reg_receiver"/>
</dbReference>
<feature type="modified residue" description="4-aspartylphosphate" evidence="6">
    <location>
        <position position="511"/>
    </location>
</feature>
<evidence type="ECO:0000256" key="1">
    <source>
        <dbReference type="ARBA" id="ARBA00000085"/>
    </source>
</evidence>
<reference evidence="10 11" key="1">
    <citation type="submission" date="2021-12" db="EMBL/GenBank/DDBJ databases">
        <title>Genome seq of p7.</title>
        <authorList>
            <person name="Seo T."/>
        </authorList>
    </citation>
    <scope>NUCLEOTIDE SEQUENCE [LARGE SCALE GENOMIC DNA]</scope>
    <source>
        <strain evidence="10 11">P7</strain>
    </source>
</reference>
<name>A0ABS8XDW2_9BURK</name>
<evidence type="ECO:0000256" key="4">
    <source>
        <dbReference type="ARBA" id="ARBA00022679"/>
    </source>
</evidence>
<feature type="transmembrane region" description="Helical" evidence="7">
    <location>
        <begin position="87"/>
        <end position="105"/>
    </location>
</feature>
<dbReference type="PROSITE" id="PS50109">
    <property type="entry name" value="HIS_KIN"/>
    <property type="match status" value="1"/>
</dbReference>
<evidence type="ECO:0000313" key="10">
    <source>
        <dbReference type="EMBL" id="MCE4536758.1"/>
    </source>
</evidence>
<dbReference type="Pfam" id="PF00512">
    <property type="entry name" value="HisKA"/>
    <property type="match status" value="1"/>
</dbReference>
<keyword evidence="7" id="KW-1133">Transmembrane helix</keyword>